<proteinExistence type="predicted"/>
<reference evidence="1" key="2">
    <citation type="submission" date="2020-11" db="EMBL/GenBank/DDBJ databases">
        <authorList>
            <person name="McCartney M.A."/>
            <person name="Auch B."/>
            <person name="Kono T."/>
            <person name="Mallez S."/>
            <person name="Becker A."/>
            <person name="Gohl D.M."/>
            <person name="Silverstein K.A.T."/>
            <person name="Koren S."/>
            <person name="Bechman K.B."/>
            <person name="Herman A."/>
            <person name="Abrahante J.E."/>
            <person name="Garbe J."/>
        </authorList>
    </citation>
    <scope>NUCLEOTIDE SEQUENCE</scope>
    <source>
        <strain evidence="1">Duluth1</strain>
        <tissue evidence="1">Whole animal</tissue>
    </source>
</reference>
<organism evidence="1 2">
    <name type="scientific">Dreissena polymorpha</name>
    <name type="common">Zebra mussel</name>
    <name type="synonym">Mytilus polymorpha</name>
    <dbReference type="NCBI Taxonomy" id="45954"/>
    <lineage>
        <taxon>Eukaryota</taxon>
        <taxon>Metazoa</taxon>
        <taxon>Spiralia</taxon>
        <taxon>Lophotrochozoa</taxon>
        <taxon>Mollusca</taxon>
        <taxon>Bivalvia</taxon>
        <taxon>Autobranchia</taxon>
        <taxon>Heteroconchia</taxon>
        <taxon>Euheterodonta</taxon>
        <taxon>Imparidentia</taxon>
        <taxon>Neoheterodontei</taxon>
        <taxon>Myida</taxon>
        <taxon>Dreissenoidea</taxon>
        <taxon>Dreissenidae</taxon>
        <taxon>Dreissena</taxon>
    </lineage>
</organism>
<dbReference type="AlphaFoldDB" id="A0A9D4RZF4"/>
<evidence type="ECO:0000313" key="1">
    <source>
        <dbReference type="EMBL" id="KAH3884730.1"/>
    </source>
</evidence>
<evidence type="ECO:0000313" key="2">
    <source>
        <dbReference type="Proteomes" id="UP000828390"/>
    </source>
</evidence>
<protein>
    <submittedName>
        <fullName evidence="1">Uncharacterized protein</fullName>
    </submittedName>
</protein>
<accession>A0A9D4RZF4</accession>
<dbReference type="Proteomes" id="UP000828390">
    <property type="component" value="Unassembled WGS sequence"/>
</dbReference>
<reference evidence="1" key="1">
    <citation type="journal article" date="2019" name="bioRxiv">
        <title>The Genome of the Zebra Mussel, Dreissena polymorpha: A Resource for Invasive Species Research.</title>
        <authorList>
            <person name="McCartney M.A."/>
            <person name="Auch B."/>
            <person name="Kono T."/>
            <person name="Mallez S."/>
            <person name="Zhang Y."/>
            <person name="Obille A."/>
            <person name="Becker A."/>
            <person name="Abrahante J.E."/>
            <person name="Garbe J."/>
            <person name="Badalamenti J.P."/>
            <person name="Herman A."/>
            <person name="Mangelson H."/>
            <person name="Liachko I."/>
            <person name="Sullivan S."/>
            <person name="Sone E.D."/>
            <person name="Koren S."/>
            <person name="Silverstein K.A.T."/>
            <person name="Beckman K.B."/>
            <person name="Gohl D.M."/>
        </authorList>
    </citation>
    <scope>NUCLEOTIDE SEQUENCE</scope>
    <source>
        <strain evidence="1">Duluth1</strain>
        <tissue evidence="1">Whole animal</tissue>
    </source>
</reference>
<dbReference type="EMBL" id="JAIWYP010000001">
    <property type="protein sequence ID" value="KAH3884730.1"/>
    <property type="molecule type" value="Genomic_DNA"/>
</dbReference>
<dbReference type="Gene3D" id="3.30.70.1820">
    <property type="entry name" value="L1 transposable element, RRM domain"/>
    <property type="match status" value="1"/>
</dbReference>
<comment type="caution">
    <text evidence="1">The sequence shown here is derived from an EMBL/GenBank/DDBJ whole genome shotgun (WGS) entry which is preliminary data.</text>
</comment>
<gene>
    <name evidence="1" type="ORF">DPMN_008716</name>
</gene>
<sequence>MFGQYYPPHLQYLSQQPTAPPGYGFSPLPPYTTVNPVVRTDTGVIGEHSQITLVTVMNKLSLMENRLLKLDKFDKIEIDIGKIVKSVTLVEARISDIETQFSAVDSRLIELERSRPFDSDECTELKTKYTELSTKMSAQQYTFETIYKDFDKIRADNKSLYDEVVDLKARSMRNNLLFFNFDEEHTFDDRKHENCANKIHEFSEKDLAMPGARDNIRIDRAHRIGNYETDSKRPIVVRFNYYQDKLTVKQKVMDPACKVDKRVSDQFPREIQERRKKFIPYMLHARCEDKRA</sequence>
<name>A0A9D4RZF4_DREPO</name>
<keyword evidence="2" id="KW-1185">Reference proteome</keyword>